<dbReference type="GO" id="GO:0042058">
    <property type="term" value="P:regulation of epidermal growth factor receptor signaling pathway"/>
    <property type="evidence" value="ECO:0007669"/>
    <property type="project" value="TreeGrafter"/>
</dbReference>
<evidence type="ECO:0000256" key="4">
    <source>
        <dbReference type="ARBA" id="ARBA00017653"/>
    </source>
</evidence>
<keyword evidence="7" id="KW-0967">Endosome</keyword>
<name>A0A7L0JHR4_PIPCL</name>
<dbReference type="GO" id="GO:0000813">
    <property type="term" value="C:ESCRT I complex"/>
    <property type="evidence" value="ECO:0007669"/>
    <property type="project" value="InterPro"/>
</dbReference>
<keyword evidence="5" id="KW-0813">Transport</keyword>
<evidence type="ECO:0000256" key="8">
    <source>
        <dbReference type="ARBA" id="ARBA00022927"/>
    </source>
</evidence>
<evidence type="ECO:0000256" key="11">
    <source>
        <dbReference type="ARBA" id="ARBA00033002"/>
    </source>
</evidence>
<comment type="subcellular location">
    <subcellularLocation>
        <location evidence="1">Cytoplasm</location>
    </subcellularLocation>
    <subcellularLocation>
        <location evidence="2">Late endosome membrane</location>
        <topology evidence="2">Peripheral membrane protein</topology>
    </subcellularLocation>
</comment>
<sequence length="247" mass="26101">SPLTGVGWAAGPEAVPLGWTAITVTAEGAPAVVGKGFGHRGGGWYLCVRPASAQPPPCPVVTDVLVLSERSPQPPGYTRAPEFPEPRTGVSRRKRLLVKLEKPDEAAPAVLELQLSSKGRVLPLYTKIGEIGGFAIWCKKGSVGPWPGPSTSPLSTGMEQLTLRPPRPPPPPSSAKGRSHPESLPDPSGIYGLSAMDGVPFALHPKFEPKLNSLVVADLTVKSLADIEKEYNYGFVVERTAAARLPP</sequence>
<dbReference type="GO" id="GO:0032801">
    <property type="term" value="P:receptor catabolic process"/>
    <property type="evidence" value="ECO:0007669"/>
    <property type="project" value="TreeGrafter"/>
</dbReference>
<evidence type="ECO:0000256" key="9">
    <source>
        <dbReference type="ARBA" id="ARBA00023036"/>
    </source>
</evidence>
<evidence type="ECO:0000313" key="16">
    <source>
        <dbReference type="EMBL" id="NXK43239.1"/>
    </source>
</evidence>
<dbReference type="GO" id="GO:0005829">
    <property type="term" value="C:cytosol"/>
    <property type="evidence" value="ECO:0007669"/>
    <property type="project" value="TreeGrafter"/>
</dbReference>
<dbReference type="PROSITE" id="PS51498">
    <property type="entry name" value="MABP"/>
    <property type="match status" value="1"/>
</dbReference>
<reference evidence="16 17" key="1">
    <citation type="submission" date="2019-09" db="EMBL/GenBank/DDBJ databases">
        <title>Bird 10,000 Genomes (B10K) Project - Family phase.</title>
        <authorList>
            <person name="Zhang G."/>
        </authorList>
    </citation>
    <scope>NUCLEOTIDE SEQUENCE [LARGE SCALE GENOMIC DNA]</scope>
    <source>
        <strain evidence="16">B10K-DU-007-02</strain>
        <tissue evidence="16">Mixed tissue sample</tissue>
    </source>
</reference>
<evidence type="ECO:0000256" key="7">
    <source>
        <dbReference type="ARBA" id="ARBA00022753"/>
    </source>
</evidence>
<proteinExistence type="inferred from homology"/>
<comment type="caution">
    <text evidence="16">The sequence shown here is derived from an EMBL/GenBank/DDBJ whole genome shotgun (WGS) entry which is preliminary data.</text>
</comment>
<keyword evidence="9" id="KW-0729">SH3-binding</keyword>
<feature type="region of interest" description="Disordered" evidence="13">
    <location>
        <begin position="148"/>
        <end position="189"/>
    </location>
</feature>
<organism evidence="16 17">
    <name type="scientific">Piprites chloris</name>
    <name type="common">Wing-barred manakin</name>
    <dbReference type="NCBI Taxonomy" id="114369"/>
    <lineage>
        <taxon>Eukaryota</taxon>
        <taxon>Metazoa</taxon>
        <taxon>Chordata</taxon>
        <taxon>Craniata</taxon>
        <taxon>Vertebrata</taxon>
        <taxon>Euteleostomi</taxon>
        <taxon>Archelosauria</taxon>
        <taxon>Archosauria</taxon>
        <taxon>Dinosauria</taxon>
        <taxon>Saurischia</taxon>
        <taxon>Theropoda</taxon>
        <taxon>Coelurosauria</taxon>
        <taxon>Aves</taxon>
        <taxon>Neognathae</taxon>
        <taxon>Neoaves</taxon>
        <taxon>Telluraves</taxon>
        <taxon>Australaves</taxon>
        <taxon>Passeriformes</taxon>
        <taxon>Pipridae</taxon>
        <taxon>Piprites</taxon>
    </lineage>
</organism>
<dbReference type="GO" id="GO:0015031">
    <property type="term" value="P:protein transport"/>
    <property type="evidence" value="ECO:0007669"/>
    <property type="project" value="UniProtKB-KW"/>
</dbReference>
<evidence type="ECO:0000256" key="2">
    <source>
        <dbReference type="ARBA" id="ARBA00004633"/>
    </source>
</evidence>
<evidence type="ECO:0000259" key="15">
    <source>
        <dbReference type="PROSITE" id="PS51498"/>
    </source>
</evidence>
<feature type="domain" description="UMA" evidence="14">
    <location>
        <begin position="196"/>
        <end position="242"/>
    </location>
</feature>
<dbReference type="GO" id="GO:0019075">
    <property type="term" value="P:virus maturation"/>
    <property type="evidence" value="ECO:0007669"/>
    <property type="project" value="TreeGrafter"/>
</dbReference>
<evidence type="ECO:0000256" key="10">
    <source>
        <dbReference type="ARBA" id="ARBA00023136"/>
    </source>
</evidence>
<dbReference type="PANTHER" id="PTHR31612">
    <property type="entry name" value="MULTIVESICULAR BODY SUBUNIT 12A"/>
    <property type="match status" value="1"/>
</dbReference>
<keyword evidence="6" id="KW-0963">Cytoplasm</keyword>
<evidence type="ECO:0000256" key="12">
    <source>
        <dbReference type="ARBA" id="ARBA00033024"/>
    </source>
</evidence>
<dbReference type="InterPro" id="IPR023341">
    <property type="entry name" value="MABP"/>
</dbReference>
<dbReference type="GO" id="GO:0031902">
    <property type="term" value="C:late endosome membrane"/>
    <property type="evidence" value="ECO:0007669"/>
    <property type="project" value="UniProtKB-SubCell"/>
</dbReference>
<gene>
    <name evidence="16" type="primary">Mvb12a</name>
    <name evidence="16" type="ORF">PIPCHL_R02909</name>
</gene>
<keyword evidence="8" id="KW-0653">Protein transport</keyword>
<evidence type="ECO:0000256" key="3">
    <source>
        <dbReference type="ARBA" id="ARBA00010432"/>
    </source>
</evidence>
<evidence type="ECO:0000313" key="17">
    <source>
        <dbReference type="Proteomes" id="UP000520962"/>
    </source>
</evidence>
<feature type="compositionally biased region" description="Polar residues" evidence="13">
    <location>
        <begin position="149"/>
        <end position="159"/>
    </location>
</feature>
<dbReference type="Pfam" id="PF10240">
    <property type="entry name" value="DUF2464"/>
    <property type="match status" value="1"/>
</dbReference>
<dbReference type="AlphaFoldDB" id="A0A7L0JHR4"/>
<dbReference type="Proteomes" id="UP000520962">
    <property type="component" value="Unassembled WGS sequence"/>
</dbReference>
<dbReference type="GO" id="GO:0032510">
    <property type="term" value="P:endosome to lysosome transport via multivesicular body sorting pathway"/>
    <property type="evidence" value="ECO:0007669"/>
    <property type="project" value="TreeGrafter"/>
</dbReference>
<evidence type="ECO:0000256" key="1">
    <source>
        <dbReference type="ARBA" id="ARBA00004496"/>
    </source>
</evidence>
<feature type="non-terminal residue" evidence="16">
    <location>
        <position position="1"/>
    </location>
</feature>
<dbReference type="PROSITE" id="PS51497">
    <property type="entry name" value="UMA"/>
    <property type="match status" value="1"/>
</dbReference>
<keyword evidence="17" id="KW-1185">Reference proteome</keyword>
<keyword evidence="10" id="KW-0472">Membrane</keyword>
<evidence type="ECO:0000256" key="6">
    <source>
        <dbReference type="ARBA" id="ARBA00022490"/>
    </source>
</evidence>
<dbReference type="InterPro" id="IPR023340">
    <property type="entry name" value="UMA"/>
</dbReference>
<feature type="non-terminal residue" evidence="16">
    <location>
        <position position="247"/>
    </location>
</feature>
<feature type="domain" description="MABP" evidence="15">
    <location>
        <begin position="1"/>
        <end position="142"/>
    </location>
</feature>
<dbReference type="InterPro" id="IPR018798">
    <property type="entry name" value="MVB12A/B"/>
</dbReference>
<protein>
    <recommendedName>
        <fullName evidence="4">Multivesicular body subunit 12A</fullName>
    </recommendedName>
    <alternativeName>
        <fullName evidence="12">ESCRT-I complex subunit MVB12A</fullName>
    </alternativeName>
    <alternativeName>
        <fullName evidence="11">Protein FAM125A</fullName>
    </alternativeName>
</protein>
<dbReference type="InterPro" id="IPR040335">
    <property type="entry name" value="MVB12A"/>
</dbReference>
<evidence type="ECO:0000259" key="14">
    <source>
        <dbReference type="PROSITE" id="PS51497"/>
    </source>
</evidence>
<dbReference type="PANTHER" id="PTHR31612:SF2">
    <property type="entry name" value="MULTIVESICULAR BODY SUBUNIT 12A"/>
    <property type="match status" value="1"/>
</dbReference>
<dbReference type="GO" id="GO:0046755">
    <property type="term" value="P:viral budding"/>
    <property type="evidence" value="ECO:0007669"/>
    <property type="project" value="TreeGrafter"/>
</dbReference>
<comment type="similarity">
    <text evidence="3">Belongs to the MVB12 family.</text>
</comment>
<evidence type="ECO:0000256" key="5">
    <source>
        <dbReference type="ARBA" id="ARBA00022448"/>
    </source>
</evidence>
<dbReference type="Gene3D" id="2.100.10.50">
    <property type="match status" value="1"/>
</dbReference>
<evidence type="ECO:0000256" key="13">
    <source>
        <dbReference type="SAM" id="MobiDB-lite"/>
    </source>
</evidence>
<dbReference type="GO" id="GO:0017124">
    <property type="term" value="F:SH3 domain binding"/>
    <property type="evidence" value="ECO:0007669"/>
    <property type="project" value="UniProtKB-KW"/>
</dbReference>
<dbReference type="EMBL" id="VXAH01000731">
    <property type="protein sequence ID" value="NXK43239.1"/>
    <property type="molecule type" value="Genomic_DNA"/>
</dbReference>
<accession>A0A7L0JHR4</accession>